<dbReference type="RefSeq" id="XP_020092110.1">
    <property type="nucleotide sequence ID" value="XM_020236521.1"/>
</dbReference>
<accession>A0A199VA12</accession>
<protein>
    <submittedName>
        <fullName evidence="5 6">Uncharacterized protein LOC109712764</fullName>
    </submittedName>
</protein>
<gene>
    <name evidence="5 6" type="primary">LOC109712764</name>
    <name evidence="2" type="ORF">ACMD2_21428</name>
</gene>
<feature type="region of interest" description="Disordered" evidence="1">
    <location>
        <begin position="94"/>
        <end position="147"/>
    </location>
</feature>
<evidence type="ECO:0000313" key="2">
    <source>
        <dbReference type="EMBL" id="OAY73630.1"/>
    </source>
</evidence>
<evidence type="ECO:0000313" key="6">
    <source>
        <dbReference type="RefSeq" id="XP_020092116.1"/>
    </source>
</evidence>
<dbReference type="PANTHER" id="PTHR33384">
    <property type="entry name" value="EXPRESSED PROTEIN"/>
    <property type="match status" value="1"/>
</dbReference>
<dbReference type="Proteomes" id="UP000092600">
    <property type="component" value="Unassembled WGS sequence"/>
</dbReference>
<dbReference type="PANTHER" id="PTHR33384:SF27">
    <property type="entry name" value="OS05G0102500 PROTEIN"/>
    <property type="match status" value="1"/>
</dbReference>
<reference evidence="2 3" key="1">
    <citation type="journal article" date="2016" name="DNA Res.">
        <title>The draft genome of MD-2 pineapple using hybrid error correction of long reads.</title>
        <authorList>
            <person name="Redwan R.M."/>
            <person name="Saidin A."/>
            <person name="Kumar S.V."/>
        </authorList>
    </citation>
    <scope>NUCLEOTIDE SEQUENCE [LARGE SCALE GENOMIC DNA]</scope>
    <source>
        <strain evidence="3">cv. MD2</strain>
        <tissue evidence="2">Leaf</tissue>
    </source>
</reference>
<reference evidence="5 6" key="2">
    <citation type="submission" date="2025-04" db="UniProtKB">
        <authorList>
            <consortium name="RefSeq"/>
        </authorList>
    </citation>
    <scope>IDENTIFICATION</scope>
    <source>
        <tissue evidence="5 6">Leaf</tissue>
    </source>
</reference>
<dbReference type="AlphaFoldDB" id="A0A199VA12"/>
<dbReference type="OrthoDB" id="1917254at2759"/>
<name>A0A199VA12_ANACO</name>
<organism evidence="2 3">
    <name type="scientific">Ananas comosus</name>
    <name type="common">Pineapple</name>
    <name type="synonym">Ananas ananas</name>
    <dbReference type="NCBI Taxonomy" id="4615"/>
    <lineage>
        <taxon>Eukaryota</taxon>
        <taxon>Viridiplantae</taxon>
        <taxon>Streptophyta</taxon>
        <taxon>Embryophyta</taxon>
        <taxon>Tracheophyta</taxon>
        <taxon>Spermatophyta</taxon>
        <taxon>Magnoliopsida</taxon>
        <taxon>Liliopsida</taxon>
        <taxon>Poales</taxon>
        <taxon>Bromeliaceae</taxon>
        <taxon>Bromelioideae</taxon>
        <taxon>Ananas</taxon>
    </lineage>
</organism>
<evidence type="ECO:0000256" key="1">
    <source>
        <dbReference type="SAM" id="MobiDB-lite"/>
    </source>
</evidence>
<feature type="compositionally biased region" description="Low complexity" evidence="1">
    <location>
        <begin position="122"/>
        <end position="132"/>
    </location>
</feature>
<dbReference type="GeneID" id="109712764"/>
<dbReference type="STRING" id="4615.A0A199VA12"/>
<dbReference type="RefSeq" id="XP_020092116.1">
    <property type="nucleotide sequence ID" value="XM_020236527.1"/>
</dbReference>
<evidence type="ECO:0000313" key="3">
    <source>
        <dbReference type="Proteomes" id="UP000092600"/>
    </source>
</evidence>
<dbReference type="Proteomes" id="UP000515123">
    <property type="component" value="Linkage group 1"/>
</dbReference>
<evidence type="ECO:0000313" key="4">
    <source>
        <dbReference type="Proteomes" id="UP000515123"/>
    </source>
</evidence>
<proteinExistence type="predicted"/>
<dbReference type="EMBL" id="LSRQ01002646">
    <property type="protein sequence ID" value="OAY73630.1"/>
    <property type="molecule type" value="Genomic_DNA"/>
</dbReference>
<sequence length="172" mass="18869">MESCRLRSSGIGQLFTECATDTRCWQNGSHSVPRADILCPEPRWATRAPVAVDNLSRFSSKSRCLEPLQKAELGLGILDIILSKNEPEDAFDIDDESPFFSGSPPERTTNPIIRDPNFVNQSSSTASPIKPSSRVHRGSPSCAPAFSTNPIRRIEGFSCNESDNHRIVSAHA</sequence>
<evidence type="ECO:0000313" key="5">
    <source>
        <dbReference type="RefSeq" id="XP_020092110.1"/>
    </source>
</evidence>
<keyword evidence="4" id="KW-1185">Reference proteome</keyword>